<dbReference type="InterPro" id="IPR036610">
    <property type="entry name" value="PEBP-like_sf"/>
</dbReference>
<dbReference type="GO" id="GO:0030414">
    <property type="term" value="F:peptidase inhibitor activity"/>
    <property type="evidence" value="ECO:0007669"/>
    <property type="project" value="TreeGrafter"/>
</dbReference>
<evidence type="ECO:0000313" key="2">
    <source>
        <dbReference type="Proteomes" id="UP000241462"/>
    </source>
</evidence>
<dbReference type="InParanoid" id="A0A2T2ZZM7"/>
<gene>
    <name evidence="1" type="ORF">BD289DRAFT_374465</name>
</gene>
<dbReference type="CDD" id="cd00866">
    <property type="entry name" value="PEBP_euk"/>
    <property type="match status" value="1"/>
</dbReference>
<name>A0A2T2ZZM7_9PEZI</name>
<dbReference type="GO" id="GO:0030162">
    <property type="term" value="P:regulation of proteolysis"/>
    <property type="evidence" value="ECO:0007669"/>
    <property type="project" value="TreeGrafter"/>
</dbReference>
<dbReference type="PANTHER" id="PTHR11362:SF85">
    <property type="entry name" value="INHIBITOR (TFS1), PUTATIVE (AFU_ORTHOLOGUE AFUA_4G08120)-RELATED"/>
    <property type="match status" value="1"/>
</dbReference>
<dbReference type="AlphaFoldDB" id="A0A2T2ZZM7"/>
<organism evidence="1 2">
    <name type="scientific">Coniella lustricola</name>
    <dbReference type="NCBI Taxonomy" id="2025994"/>
    <lineage>
        <taxon>Eukaryota</taxon>
        <taxon>Fungi</taxon>
        <taxon>Dikarya</taxon>
        <taxon>Ascomycota</taxon>
        <taxon>Pezizomycotina</taxon>
        <taxon>Sordariomycetes</taxon>
        <taxon>Sordariomycetidae</taxon>
        <taxon>Diaporthales</taxon>
        <taxon>Schizoparmaceae</taxon>
        <taxon>Coniella</taxon>
    </lineage>
</organism>
<dbReference type="STRING" id="2025994.A0A2T2ZZM7"/>
<accession>A0A2T2ZZM7</accession>
<dbReference type="EMBL" id="KZ678540">
    <property type="protein sequence ID" value="PSR80160.1"/>
    <property type="molecule type" value="Genomic_DNA"/>
</dbReference>
<dbReference type="Gene3D" id="3.90.280.10">
    <property type="entry name" value="PEBP-like"/>
    <property type="match status" value="1"/>
</dbReference>
<dbReference type="Pfam" id="PF01161">
    <property type="entry name" value="PBP"/>
    <property type="match status" value="1"/>
</dbReference>
<sequence>MDAIKHAAEESLVGSTYSDRLVTSLKESGLVPGPASTHKIISHDFQPRTQLEVSFDGKAVDLGNLFRARECRVAPSVAFQGEDDTNPHATYTLMLVDPDAPTPEDPKYAFWRHWVMTGLQPLSGDSNLVAATKFPVTAYHPPDPKADSHPHRYLFLLFRESRPLDLSKDDIGGEEFEQRRSFHPAEAVSKFGLTLVGFNWMKCAADDWSEGSI</sequence>
<proteinExistence type="predicted"/>
<reference evidence="1 2" key="1">
    <citation type="journal article" date="2018" name="Mycol. Prog.">
        <title>Coniella lustricola, a new species from submerged detritus.</title>
        <authorList>
            <person name="Raudabaugh D.B."/>
            <person name="Iturriaga T."/>
            <person name="Carver A."/>
            <person name="Mondo S."/>
            <person name="Pangilinan J."/>
            <person name="Lipzen A."/>
            <person name="He G."/>
            <person name="Amirebrahimi M."/>
            <person name="Grigoriev I.V."/>
            <person name="Miller A.N."/>
        </authorList>
    </citation>
    <scope>NUCLEOTIDE SEQUENCE [LARGE SCALE GENOMIC DNA]</scope>
    <source>
        <strain evidence="1 2">B22-T-1</strain>
    </source>
</reference>
<dbReference type="InterPro" id="IPR035810">
    <property type="entry name" value="PEBP_euk"/>
</dbReference>
<keyword evidence="2" id="KW-1185">Reference proteome</keyword>
<dbReference type="SUPFAM" id="SSF49777">
    <property type="entry name" value="PEBP-like"/>
    <property type="match status" value="1"/>
</dbReference>
<dbReference type="GO" id="GO:0046578">
    <property type="term" value="P:regulation of Ras protein signal transduction"/>
    <property type="evidence" value="ECO:0007669"/>
    <property type="project" value="TreeGrafter"/>
</dbReference>
<dbReference type="Proteomes" id="UP000241462">
    <property type="component" value="Unassembled WGS sequence"/>
</dbReference>
<dbReference type="OrthoDB" id="2506647at2759"/>
<dbReference type="PANTHER" id="PTHR11362">
    <property type="entry name" value="PHOSPHATIDYLETHANOLAMINE-BINDING PROTEIN"/>
    <property type="match status" value="1"/>
</dbReference>
<protein>
    <submittedName>
        <fullName evidence="1">Phosphatidylethanolamine-binding protein</fullName>
    </submittedName>
</protein>
<dbReference type="GO" id="GO:0005543">
    <property type="term" value="F:phospholipid binding"/>
    <property type="evidence" value="ECO:0007669"/>
    <property type="project" value="TreeGrafter"/>
</dbReference>
<dbReference type="InterPro" id="IPR008914">
    <property type="entry name" value="PEBP"/>
</dbReference>
<evidence type="ECO:0000313" key="1">
    <source>
        <dbReference type="EMBL" id="PSR80160.1"/>
    </source>
</evidence>